<feature type="compositionally biased region" description="Basic and acidic residues" evidence="5">
    <location>
        <begin position="195"/>
        <end position="208"/>
    </location>
</feature>
<feature type="compositionally biased region" description="Basic and acidic residues" evidence="5">
    <location>
        <begin position="235"/>
        <end position="280"/>
    </location>
</feature>
<dbReference type="PANTHER" id="PTHR13937">
    <property type="entry name" value="EUKARYOTIC TRANSLATION INITATION FACTOR 3, SUBUNIT 8 EIF3S8 -RELATED"/>
    <property type="match status" value="1"/>
</dbReference>
<evidence type="ECO:0000313" key="8">
    <source>
        <dbReference type="WBParaSite" id="ACRNAN_scaffold5301.g15435.t1"/>
    </source>
</evidence>
<comment type="subunit">
    <text evidence="4">Component of the eukaryotic translation initiation factor 3 (eIF-3) complex.</text>
</comment>
<reference evidence="8" key="1">
    <citation type="submission" date="2022-11" db="UniProtKB">
        <authorList>
            <consortium name="WormBaseParasite"/>
        </authorList>
    </citation>
    <scope>IDENTIFICATION</scope>
</reference>
<dbReference type="GO" id="GO:0031369">
    <property type="term" value="F:translation initiation factor binding"/>
    <property type="evidence" value="ECO:0007669"/>
    <property type="project" value="InterPro"/>
</dbReference>
<dbReference type="PROSITE" id="PS50250">
    <property type="entry name" value="PCI"/>
    <property type="match status" value="1"/>
</dbReference>
<feature type="compositionally biased region" description="Basic and acidic residues" evidence="5">
    <location>
        <begin position="848"/>
        <end position="860"/>
    </location>
</feature>
<dbReference type="GO" id="GO:0033290">
    <property type="term" value="C:eukaryotic 48S preinitiation complex"/>
    <property type="evidence" value="ECO:0007669"/>
    <property type="project" value="UniProtKB-UniRule"/>
</dbReference>
<proteinExistence type="inferred from homology"/>
<evidence type="ECO:0000256" key="4">
    <source>
        <dbReference type="HAMAP-Rule" id="MF_03002"/>
    </source>
</evidence>
<feature type="compositionally biased region" description="Basic and acidic residues" evidence="5">
    <location>
        <begin position="610"/>
        <end position="623"/>
    </location>
</feature>
<keyword evidence="1 4" id="KW-0963">Cytoplasm</keyword>
<dbReference type="GO" id="GO:0016282">
    <property type="term" value="C:eukaryotic 43S preinitiation complex"/>
    <property type="evidence" value="ECO:0007669"/>
    <property type="project" value="UniProtKB-UniRule"/>
</dbReference>
<dbReference type="InterPro" id="IPR000717">
    <property type="entry name" value="PCI_dom"/>
</dbReference>
<dbReference type="Gene3D" id="1.10.10.10">
    <property type="entry name" value="Winged helix-like DNA-binding domain superfamily/Winged helix DNA-binding domain"/>
    <property type="match status" value="1"/>
</dbReference>
<feature type="region of interest" description="Disordered" evidence="5">
    <location>
        <begin position="604"/>
        <end position="623"/>
    </location>
</feature>
<evidence type="ECO:0000259" key="6">
    <source>
        <dbReference type="PROSITE" id="PS50250"/>
    </source>
</evidence>
<dbReference type="InterPro" id="IPR027516">
    <property type="entry name" value="EIF3C"/>
</dbReference>
<sequence>MSKFFKGAISSSDSSDSEESEIEVPTHRAPITRDFAYPSDSEDEGPKRVVRAQKDKMYGDLKEQIRLGRNAKNIKDMSKLLTSFESLGKVYEKTKTVIARENLTVPRFFIRYLAELEDFINEQWEDKEARKSMSKANSKSLTTLRQKVRKYNKDYESEIGSYREGPDPVGYSSGAAEDDDEDQEVELPKAPVAAEKTKAKEKPVKKFVESGSESEGESDWGTDSDEVSSESDIDLEGKAMEELRRFFLKKDPSEKKPKNRDRDKDPRKKQAKPVDEDGGREWIVVAPTEKSLFPPNTEITHEIFLKKLIEINANRGKKSTNRKQYVKHLQDLYKIADDHNLGPGILAKILLAVISALFEVNMKTSEAMPFSQWLKTRETISGLFDLLNENRNVRIMMVTKEDGENLSNPLEPYTMHGSMILLVKRLDDELTKIFQLADCHSTDYIEKLKGEKEICTLIEKAQEYVESNPRDIFDQSEILTIYGLRIEHLYYKYAADDVETAALMERHCKVIYSDKEAKLQRQRAMLCQIYHHALHDRWHQAKDLMLMSHLQAIVDHSDASTQILYNRTICQLGLCAFRHGFIREAHQSLSEIQNTQRAKELLAQGIPPRQMDKTAEQESKERSNQVPYHMHINLELMECVYLICSMLLEIPNIASHEYDLRRRLLSRSFHYQLKLSEKSPLIGPPENTREHVVAASRAMLKGDWRKCVEYIINEKMNAKVWNLFRNSEKVKEMVVQRIQEETLRTYLLMYSTIYNTVSLETLCQIFELKKQKVYAIISKMIIQEELNATLDEPTNCLIVHRIEPSRLQVLALNLTDKLAQLADTNENIIEPRGTRAGYTGPGNWYLQRQERGGGADEKQRRQGGGIFQAKTMGDRRVMFNTDSSKRAWGGAGQRQQGQRRENKPRF</sequence>
<keyword evidence="2 4" id="KW-0396">Initiation factor</keyword>
<keyword evidence="7" id="KW-1185">Reference proteome</keyword>
<dbReference type="Pfam" id="PF01399">
    <property type="entry name" value="PCI"/>
    <property type="match status" value="1"/>
</dbReference>
<dbReference type="GO" id="GO:0003723">
    <property type="term" value="F:RNA binding"/>
    <property type="evidence" value="ECO:0007669"/>
    <property type="project" value="InterPro"/>
</dbReference>
<feature type="compositionally biased region" description="Acidic residues" evidence="5">
    <location>
        <begin position="176"/>
        <end position="185"/>
    </location>
</feature>
<comment type="function">
    <text evidence="4">Component of the eukaryotic translation initiation factor 3 (eIF-3) complex, which is involved in protein synthesis of a specialized repertoire of mRNAs and, together with other initiation factors, stimulates binding of mRNA and methionyl-tRNAi to the 40S ribosome. The eIF-3 complex specifically targets and initiates translation of a subset of mRNAs involved in cell proliferation.</text>
</comment>
<dbReference type="GO" id="GO:0003743">
    <property type="term" value="F:translation initiation factor activity"/>
    <property type="evidence" value="ECO:0007669"/>
    <property type="project" value="UniProtKB-UniRule"/>
</dbReference>
<dbReference type="GO" id="GO:0001732">
    <property type="term" value="P:formation of cytoplasmic translation initiation complex"/>
    <property type="evidence" value="ECO:0007669"/>
    <property type="project" value="UniProtKB-UniRule"/>
</dbReference>
<dbReference type="InterPro" id="IPR036390">
    <property type="entry name" value="WH_DNA-bd_sf"/>
</dbReference>
<evidence type="ECO:0000256" key="3">
    <source>
        <dbReference type="ARBA" id="ARBA00022917"/>
    </source>
</evidence>
<feature type="domain" description="PCI" evidence="6">
    <location>
        <begin position="628"/>
        <end position="804"/>
    </location>
</feature>
<organism evidence="7 8">
    <name type="scientific">Acrobeloides nanus</name>
    <dbReference type="NCBI Taxonomy" id="290746"/>
    <lineage>
        <taxon>Eukaryota</taxon>
        <taxon>Metazoa</taxon>
        <taxon>Ecdysozoa</taxon>
        <taxon>Nematoda</taxon>
        <taxon>Chromadorea</taxon>
        <taxon>Rhabditida</taxon>
        <taxon>Tylenchina</taxon>
        <taxon>Cephalobomorpha</taxon>
        <taxon>Cephaloboidea</taxon>
        <taxon>Cephalobidae</taxon>
        <taxon>Acrobeloides</taxon>
    </lineage>
</organism>
<feature type="compositionally biased region" description="Acidic residues" evidence="5">
    <location>
        <begin position="212"/>
        <end position="234"/>
    </location>
</feature>
<feature type="region of interest" description="Disordered" evidence="5">
    <location>
        <begin position="1"/>
        <end position="47"/>
    </location>
</feature>
<dbReference type="InterPro" id="IPR036388">
    <property type="entry name" value="WH-like_DNA-bd_sf"/>
</dbReference>
<dbReference type="SUPFAM" id="SSF46785">
    <property type="entry name" value="Winged helix' DNA-binding domain"/>
    <property type="match status" value="1"/>
</dbReference>
<protein>
    <recommendedName>
        <fullName evidence="4">Eukaryotic translation initiation factor 3 subunit C</fullName>
        <shortName evidence="4">eIF3c</shortName>
    </recommendedName>
    <alternativeName>
        <fullName evidence="4">Eukaryotic translation initiation factor 3 subunit 8</fullName>
    </alternativeName>
</protein>
<evidence type="ECO:0000256" key="2">
    <source>
        <dbReference type="ARBA" id="ARBA00022540"/>
    </source>
</evidence>
<dbReference type="SMART" id="SM00088">
    <property type="entry name" value="PINT"/>
    <property type="match status" value="1"/>
</dbReference>
<dbReference type="Pfam" id="PF05470">
    <property type="entry name" value="eIF-3c_N"/>
    <property type="match status" value="1"/>
</dbReference>
<accession>A0A914E2K7</accession>
<comment type="similarity">
    <text evidence="4">Belongs to the eIF-3 subunit C family.</text>
</comment>
<dbReference type="GO" id="GO:0005852">
    <property type="term" value="C:eukaryotic translation initiation factor 3 complex"/>
    <property type="evidence" value="ECO:0007669"/>
    <property type="project" value="UniProtKB-UniRule"/>
</dbReference>
<dbReference type="AlphaFoldDB" id="A0A914E2K7"/>
<dbReference type="WBParaSite" id="ACRNAN_scaffold5301.g15435.t1">
    <property type="protein sequence ID" value="ACRNAN_scaffold5301.g15435.t1"/>
    <property type="gene ID" value="ACRNAN_scaffold5301.g15435"/>
</dbReference>
<evidence type="ECO:0000313" key="7">
    <source>
        <dbReference type="Proteomes" id="UP000887540"/>
    </source>
</evidence>
<dbReference type="Proteomes" id="UP000887540">
    <property type="component" value="Unplaced"/>
</dbReference>
<evidence type="ECO:0000256" key="1">
    <source>
        <dbReference type="ARBA" id="ARBA00022490"/>
    </source>
</evidence>
<dbReference type="HAMAP" id="MF_03002">
    <property type="entry name" value="eIF3c"/>
    <property type="match status" value="1"/>
</dbReference>
<dbReference type="PANTHER" id="PTHR13937:SF0">
    <property type="entry name" value="EUKARYOTIC TRANSLATION INITIATION FACTOR 3 SUBUNIT C-RELATED"/>
    <property type="match status" value="1"/>
</dbReference>
<evidence type="ECO:0000256" key="5">
    <source>
        <dbReference type="SAM" id="MobiDB-lite"/>
    </source>
</evidence>
<feature type="region of interest" description="Disordered" evidence="5">
    <location>
        <begin position="155"/>
        <end position="280"/>
    </location>
</feature>
<dbReference type="InterPro" id="IPR008905">
    <property type="entry name" value="EIF3C_N_dom"/>
</dbReference>
<feature type="region of interest" description="Disordered" evidence="5">
    <location>
        <begin position="848"/>
        <end position="906"/>
    </location>
</feature>
<comment type="subcellular location">
    <subcellularLocation>
        <location evidence="4">Cytoplasm</location>
    </subcellularLocation>
</comment>
<name>A0A914E2K7_9BILA</name>
<keyword evidence="3 4" id="KW-0648">Protein biosynthesis</keyword>